<dbReference type="VEuPathDB" id="CryptoDB:cand_009810"/>
<dbReference type="CDD" id="cd14825">
    <property type="entry name" value="TRAPPC2_sedlin"/>
    <property type="match status" value="1"/>
</dbReference>
<sequence>MATPVSNNGGSLIFTIVGRGDSPIYEVDLTTTNSSKLSIQPHIDQLLIHTSLDAIDDNLWINPAIFLRTIERLGDTQISALVTPGHAKFLLLHKGRSNESVKLFFNEARDLYVKAILNPFQDANQPILTPSFDVKIRQAARRLLT</sequence>
<dbReference type="OrthoDB" id="10252102at2759"/>
<dbReference type="InterPro" id="IPR006722">
    <property type="entry name" value="Sedlin"/>
</dbReference>
<dbReference type="PANTHER" id="PTHR12403">
    <property type="entry name" value="TRAFFICKING PROTEIN PARTICLE COMPLEX SUBUNIT 2"/>
    <property type="match status" value="1"/>
</dbReference>
<accession>A0A1J4MWB7</accession>
<evidence type="ECO:0000313" key="2">
    <source>
        <dbReference type="Proteomes" id="UP000186804"/>
    </source>
</evidence>
<dbReference type="Proteomes" id="UP000186804">
    <property type="component" value="Unassembled WGS sequence"/>
</dbReference>
<dbReference type="InterPro" id="IPR011012">
    <property type="entry name" value="Longin-like_dom_sf"/>
</dbReference>
<organism evidence="1 2">
    <name type="scientific">Cryptosporidium andersoni</name>
    <dbReference type="NCBI Taxonomy" id="117008"/>
    <lineage>
        <taxon>Eukaryota</taxon>
        <taxon>Sar</taxon>
        <taxon>Alveolata</taxon>
        <taxon>Apicomplexa</taxon>
        <taxon>Conoidasida</taxon>
        <taxon>Coccidia</taxon>
        <taxon>Eucoccidiorida</taxon>
        <taxon>Eimeriorina</taxon>
        <taxon>Cryptosporidiidae</taxon>
        <taxon>Cryptosporidium</taxon>
    </lineage>
</organism>
<dbReference type="Pfam" id="PF04628">
    <property type="entry name" value="Sedlin_N"/>
    <property type="match status" value="1"/>
</dbReference>
<reference evidence="1 2" key="1">
    <citation type="submission" date="2016-10" db="EMBL/GenBank/DDBJ databases">
        <title>Reductive evolution of mitochondrial metabolism and differential evolution of invasion-related proteins in Cryptosporidium.</title>
        <authorList>
            <person name="Liu S."/>
            <person name="Roellig D.M."/>
            <person name="Guo Y."/>
            <person name="Li N."/>
            <person name="Frace M.A."/>
            <person name="Tang K."/>
            <person name="Zhang L."/>
            <person name="Feng Y."/>
            <person name="Xiao L."/>
        </authorList>
    </citation>
    <scope>NUCLEOTIDE SEQUENCE [LARGE SCALE GENOMIC DNA]</scope>
    <source>
        <strain evidence="1">30847</strain>
    </source>
</reference>
<dbReference type="EMBL" id="LRBS01000040">
    <property type="protein sequence ID" value="OII77332.1"/>
    <property type="molecule type" value="Genomic_DNA"/>
</dbReference>
<gene>
    <name evidence="1" type="ORF">cand_009810</name>
</gene>
<keyword evidence="2" id="KW-1185">Reference proteome</keyword>
<dbReference type="GO" id="GO:0006888">
    <property type="term" value="P:endoplasmic reticulum to Golgi vesicle-mediated transport"/>
    <property type="evidence" value="ECO:0007669"/>
    <property type="project" value="InterPro"/>
</dbReference>
<dbReference type="GO" id="GO:0005737">
    <property type="term" value="C:cytoplasm"/>
    <property type="evidence" value="ECO:0007669"/>
    <property type="project" value="GOC"/>
</dbReference>
<comment type="caution">
    <text evidence="1">The sequence shown here is derived from an EMBL/GenBank/DDBJ whole genome shotgun (WGS) entry which is preliminary data.</text>
</comment>
<dbReference type="Gene3D" id="3.30.450.70">
    <property type="match status" value="1"/>
</dbReference>
<evidence type="ECO:0000313" key="1">
    <source>
        <dbReference type="EMBL" id="OII77332.1"/>
    </source>
</evidence>
<dbReference type="RefSeq" id="XP_067069178.1">
    <property type="nucleotide sequence ID" value="XM_067211220.1"/>
</dbReference>
<name>A0A1J4MWB7_9CRYT</name>
<protein>
    <submittedName>
        <fullName evidence="1">Trafficking protein particle complex subunit 2</fullName>
    </submittedName>
</protein>
<dbReference type="SUPFAM" id="SSF64356">
    <property type="entry name" value="SNARE-like"/>
    <property type="match status" value="1"/>
</dbReference>
<dbReference type="AlphaFoldDB" id="A0A1J4MWB7"/>
<proteinExistence type="predicted"/>
<dbReference type="GeneID" id="92365166"/>